<dbReference type="Proteomes" id="UP001238973">
    <property type="component" value="Unassembled WGS sequence"/>
</dbReference>
<dbReference type="InterPro" id="IPR025236">
    <property type="entry name" value="SR1P"/>
</dbReference>
<accession>A0AAJ1QIE7</accession>
<organism evidence="1 2">
    <name type="scientific">Peribacillus frigoritolerans</name>
    <dbReference type="NCBI Taxonomy" id="450367"/>
    <lineage>
        <taxon>Bacteria</taxon>
        <taxon>Bacillati</taxon>
        <taxon>Bacillota</taxon>
        <taxon>Bacilli</taxon>
        <taxon>Bacillales</taxon>
        <taxon>Bacillaceae</taxon>
        <taxon>Peribacillus</taxon>
    </lineage>
</organism>
<name>A0AAJ1QIE7_9BACI</name>
<reference evidence="1" key="1">
    <citation type="submission" date="2023-06" db="EMBL/GenBank/DDBJ databases">
        <title>Comparative genomics of Bacillaceae isolates and their secondary metabolite potential.</title>
        <authorList>
            <person name="Song L."/>
            <person name="Nielsen L.J."/>
            <person name="Mohite O."/>
            <person name="Xu X."/>
            <person name="Weber T."/>
            <person name="Kovacs A.T."/>
        </authorList>
    </citation>
    <scope>NUCLEOTIDE SEQUENCE</scope>
    <source>
        <strain evidence="1">G1S1</strain>
    </source>
</reference>
<evidence type="ECO:0000313" key="2">
    <source>
        <dbReference type="Proteomes" id="UP001238973"/>
    </source>
</evidence>
<sequence length="41" mass="4598">MTQLVCQQCEQTIGYMFGEKVDVLYGQCTSCSQDENDSDAE</sequence>
<dbReference type="Pfam" id="PF13790">
    <property type="entry name" value="SR1P"/>
    <property type="match status" value="1"/>
</dbReference>
<dbReference type="AlphaFoldDB" id="A0AAJ1QIE7"/>
<evidence type="ECO:0000313" key="1">
    <source>
        <dbReference type="EMBL" id="MDM5281942.1"/>
    </source>
</evidence>
<dbReference type="RefSeq" id="WP_161922952.1">
    <property type="nucleotide sequence ID" value="NZ_JAUCFI010000001.1"/>
</dbReference>
<gene>
    <name evidence="1" type="ORF">QUF85_00940</name>
</gene>
<protein>
    <submittedName>
        <fullName evidence="1">GapA-binding peptide SR1P</fullName>
    </submittedName>
</protein>
<dbReference type="EMBL" id="JAUCFI010000001">
    <property type="protein sequence ID" value="MDM5281942.1"/>
    <property type="molecule type" value="Genomic_DNA"/>
</dbReference>
<proteinExistence type="predicted"/>
<comment type="caution">
    <text evidence="1">The sequence shown here is derived from an EMBL/GenBank/DDBJ whole genome shotgun (WGS) entry which is preliminary data.</text>
</comment>